<feature type="region of interest" description="Disordered" evidence="1">
    <location>
        <begin position="1"/>
        <end position="27"/>
    </location>
</feature>
<dbReference type="PATRIC" id="fig|1229276.3.peg.1753"/>
<evidence type="ECO:0000313" key="3">
    <source>
        <dbReference type="Proteomes" id="UP000031802"/>
    </source>
</evidence>
<organism evidence="2 3">
    <name type="scientific">Sphingobacterium deserti</name>
    <dbReference type="NCBI Taxonomy" id="1229276"/>
    <lineage>
        <taxon>Bacteria</taxon>
        <taxon>Pseudomonadati</taxon>
        <taxon>Bacteroidota</taxon>
        <taxon>Sphingobacteriia</taxon>
        <taxon>Sphingobacteriales</taxon>
        <taxon>Sphingobacteriaceae</taxon>
        <taxon>Sphingobacterium</taxon>
    </lineage>
</organism>
<accession>A0A0B8T1T4</accession>
<dbReference type="AlphaFoldDB" id="A0A0B8T1T4"/>
<proteinExistence type="predicted"/>
<sequence>MLGISMMGLAQERQGRDMQQLDPADRAKNTVRRLTTELELNSTQQDSIYKQVFAQASEEKELFSKSHGDRQVVRQGIQANREKYRKKIRAFLSDEQAKKYDKLQQRQSAGRAGRS</sequence>
<dbReference type="OrthoDB" id="709979at2"/>
<evidence type="ECO:0000256" key="1">
    <source>
        <dbReference type="SAM" id="MobiDB-lite"/>
    </source>
</evidence>
<dbReference type="Proteomes" id="UP000031802">
    <property type="component" value="Unassembled WGS sequence"/>
</dbReference>
<evidence type="ECO:0000313" key="2">
    <source>
        <dbReference type="EMBL" id="KGE14671.1"/>
    </source>
</evidence>
<reference evidence="3" key="1">
    <citation type="submission" date="2014-04" db="EMBL/GenBank/DDBJ databases">
        <title>Whole-Genome optical mapping and complete genome sequence of Sphingobacterium deserti sp. nov., a new spaces isolated from desert in the west of China.</title>
        <authorList>
            <person name="Teng C."/>
            <person name="Zhou Z."/>
            <person name="Li X."/>
            <person name="Chen M."/>
            <person name="Lin M."/>
            <person name="Wang L."/>
            <person name="Su S."/>
            <person name="Zhang C."/>
            <person name="Zhang W."/>
        </authorList>
    </citation>
    <scope>NUCLEOTIDE SEQUENCE [LARGE SCALE GENOMIC DNA]</scope>
    <source>
        <strain evidence="3">ACCC05744</strain>
    </source>
</reference>
<gene>
    <name evidence="2" type="ORF">DI53_1700</name>
</gene>
<dbReference type="RefSeq" id="WP_131555209.1">
    <property type="nucleotide sequence ID" value="NZ_JJMU01000024.1"/>
</dbReference>
<name>A0A0B8T1T4_9SPHI</name>
<dbReference type="STRING" id="1229276.DI53_1700"/>
<reference evidence="2 3" key="2">
    <citation type="journal article" date="2015" name="PLoS ONE">
        <title>Whole-Genome Optical Mapping and Finished Genome Sequence of Sphingobacterium deserti sp. nov., a New Species Isolated from the Western Desert of China.</title>
        <authorList>
            <person name="Teng C."/>
            <person name="Zhou Z."/>
            <person name="Molnar I."/>
            <person name="Li X."/>
            <person name="Tang R."/>
            <person name="Chen M."/>
            <person name="Wang L."/>
            <person name="Su S."/>
            <person name="Zhang W."/>
            <person name="Lin M."/>
        </authorList>
    </citation>
    <scope>NUCLEOTIDE SEQUENCE [LARGE SCALE GENOMIC DNA]</scope>
    <source>
        <strain evidence="3">ACCC05744</strain>
    </source>
</reference>
<keyword evidence="3" id="KW-1185">Reference proteome</keyword>
<protein>
    <submittedName>
        <fullName evidence="2">Uncharacterized protein</fullName>
    </submittedName>
</protein>
<dbReference type="EMBL" id="JJMU01000024">
    <property type="protein sequence ID" value="KGE14671.1"/>
    <property type="molecule type" value="Genomic_DNA"/>
</dbReference>
<comment type="caution">
    <text evidence="2">The sequence shown here is derived from an EMBL/GenBank/DDBJ whole genome shotgun (WGS) entry which is preliminary data.</text>
</comment>